<comment type="caution">
    <text evidence="8">The sequence shown here is derived from an EMBL/GenBank/DDBJ whole genome shotgun (WGS) entry which is preliminary data.</text>
</comment>
<evidence type="ECO:0000256" key="3">
    <source>
        <dbReference type="ARBA" id="ARBA00022448"/>
    </source>
</evidence>
<sequence>MAEYFNRAAALAQSAAELSKRVSEGLVENAKDFGFENPVQFYDTAELKLSDVREKLASRADRDKLEGMKRLVAVIAKGHDASPYFPDVVKNVAVGNLEIRQLVYIYLLRYAEQEQDLALLAINTFQKDLSDTHAGIRVMALRVLSSIRVPLISSIVMMAIQKGVTDRSSSVRKTAAYAIPKLYSLDPETAPGLVAVVRVLLNDNSPITIGSAIQAFNEVCPDRFDLIHPHFAKLCDMLIDADEWGQIAIVNLLLRYARTQFTNPNPVPLKPEVDGSAARVSSGRSAEGYESISDDDDQHTTDSTSSTSPPALDPDHVLLLQAFWPLLQSDNCAVVMAVVAALYHLGPVGDLPRVVKPLIRVLRAGHELEYAVLTQVAVICDRRPDLFHGHLRHFFVVPTDPAYVWQLKLRILRAAVSPPHTPTLLRELQRYLQTGSTDLVRATVLTIAHCAVTLPREAGHRDPCLRGLIILTRHRDADIAGYAVESLRTVILAGCAADCLHAVLVDLLSLLTGPTTPTARAAIYDLVGRHAADLHDHVVDALRLGGRMFREEPAEVKLQIITLAARALATLCLDPAKPMPEEQEEVDSEEGQRSPPIAPLARYLFTLARYDLEFDVRDRARFLQALVQPILDREAGTPPPDEPHLAALQTALAQAFLEDDAQPSAIVKAPTGPASSQGTTSQFTLGSLALVLGRPVPGYHNLPTWPTTRPSPVDRGTGQPASMSAVPSARSALYDAHPRIIATASAVESSTSSGGHRTAATARAAAPGKHFKTLDDFYSDDDTAEILAAAAAKANPASSGAFPSHKGRSQYQESESDELSSSSPVHAKEVTMGRDGAEYSYSDSYDSYSADSSTTGSSFYSSGEGRSDYDSEDPSDSDDGPTSEKRTLVSQA</sequence>
<evidence type="ECO:0000256" key="1">
    <source>
        <dbReference type="ARBA" id="ARBA00004308"/>
    </source>
</evidence>
<dbReference type="Proteomes" id="UP001150569">
    <property type="component" value="Unassembled WGS sequence"/>
</dbReference>
<dbReference type="SUPFAM" id="SSF48371">
    <property type="entry name" value="ARM repeat"/>
    <property type="match status" value="1"/>
</dbReference>
<reference evidence="8" key="1">
    <citation type="submission" date="2022-07" db="EMBL/GenBank/DDBJ databases">
        <title>Phylogenomic reconstructions and comparative analyses of Kickxellomycotina fungi.</title>
        <authorList>
            <person name="Reynolds N.K."/>
            <person name="Stajich J.E."/>
            <person name="Barry K."/>
            <person name="Grigoriev I.V."/>
            <person name="Crous P."/>
            <person name="Smith M.E."/>
        </authorList>
    </citation>
    <scope>NUCLEOTIDE SEQUENCE</scope>
    <source>
        <strain evidence="8">RSA 861</strain>
    </source>
</reference>
<dbReference type="AlphaFoldDB" id="A0A9W8E2A3"/>
<evidence type="ECO:0000313" key="9">
    <source>
        <dbReference type="Proteomes" id="UP001150569"/>
    </source>
</evidence>
<gene>
    <name evidence="8" type="primary">APL6_1</name>
    <name evidence="8" type="ORF">IWQ60_001720</name>
</gene>
<evidence type="ECO:0000256" key="4">
    <source>
        <dbReference type="ARBA" id="ARBA00022927"/>
    </source>
</evidence>
<dbReference type="GO" id="GO:0016192">
    <property type="term" value="P:vesicle-mediated transport"/>
    <property type="evidence" value="ECO:0007669"/>
    <property type="project" value="InterPro"/>
</dbReference>
<organism evidence="8 9">
    <name type="scientific">Tieghemiomyces parasiticus</name>
    <dbReference type="NCBI Taxonomy" id="78921"/>
    <lineage>
        <taxon>Eukaryota</taxon>
        <taxon>Fungi</taxon>
        <taxon>Fungi incertae sedis</taxon>
        <taxon>Zoopagomycota</taxon>
        <taxon>Kickxellomycotina</taxon>
        <taxon>Dimargaritomycetes</taxon>
        <taxon>Dimargaritales</taxon>
        <taxon>Dimargaritaceae</taxon>
        <taxon>Tieghemiomyces</taxon>
    </lineage>
</organism>
<dbReference type="InterPro" id="IPR011989">
    <property type="entry name" value="ARM-like"/>
</dbReference>
<keyword evidence="9" id="KW-1185">Reference proteome</keyword>
<feature type="region of interest" description="Disordered" evidence="6">
    <location>
        <begin position="794"/>
        <end position="892"/>
    </location>
</feature>
<dbReference type="PANTHER" id="PTHR11134">
    <property type="entry name" value="ADAPTOR COMPLEX SUBUNIT BETA FAMILY MEMBER"/>
    <property type="match status" value="1"/>
</dbReference>
<keyword evidence="4" id="KW-0653">Protein transport</keyword>
<feature type="compositionally biased region" description="Basic and acidic residues" evidence="6">
    <location>
        <begin position="882"/>
        <end position="892"/>
    </location>
</feature>
<evidence type="ECO:0000256" key="5">
    <source>
        <dbReference type="ARBA" id="ARBA00023136"/>
    </source>
</evidence>
<feature type="region of interest" description="Disordered" evidence="6">
    <location>
        <begin position="745"/>
        <end position="766"/>
    </location>
</feature>
<evidence type="ECO:0000256" key="6">
    <source>
        <dbReference type="SAM" id="MobiDB-lite"/>
    </source>
</evidence>
<feature type="compositionally biased region" description="Acidic residues" evidence="6">
    <location>
        <begin position="870"/>
        <end position="881"/>
    </location>
</feature>
<accession>A0A9W8E2A3</accession>
<dbReference type="InterPro" id="IPR016024">
    <property type="entry name" value="ARM-type_fold"/>
</dbReference>
<feature type="compositionally biased region" description="Basic and acidic residues" evidence="6">
    <location>
        <begin position="826"/>
        <end position="837"/>
    </location>
</feature>
<keyword evidence="3" id="KW-0813">Transport</keyword>
<dbReference type="OrthoDB" id="10254310at2759"/>
<evidence type="ECO:0000259" key="7">
    <source>
        <dbReference type="Pfam" id="PF01602"/>
    </source>
</evidence>
<dbReference type="GO" id="GO:0012505">
    <property type="term" value="C:endomembrane system"/>
    <property type="evidence" value="ECO:0007669"/>
    <property type="project" value="UniProtKB-SubCell"/>
</dbReference>
<dbReference type="EMBL" id="JANBPT010000058">
    <property type="protein sequence ID" value="KAJ1928817.1"/>
    <property type="molecule type" value="Genomic_DNA"/>
</dbReference>
<feature type="compositionally biased region" description="Low complexity" evidence="6">
    <location>
        <begin position="838"/>
        <end position="864"/>
    </location>
</feature>
<feature type="region of interest" description="Disordered" evidence="6">
    <location>
        <begin position="700"/>
        <end position="724"/>
    </location>
</feature>
<dbReference type="InterPro" id="IPR002553">
    <property type="entry name" value="Clathrin/coatomer_adapt-like_N"/>
</dbReference>
<feature type="domain" description="Clathrin/coatomer adaptor adaptin-like N-terminal" evidence="7">
    <location>
        <begin position="50"/>
        <end position="628"/>
    </location>
</feature>
<evidence type="ECO:0000313" key="8">
    <source>
        <dbReference type="EMBL" id="KAJ1928817.1"/>
    </source>
</evidence>
<feature type="region of interest" description="Disordered" evidence="6">
    <location>
        <begin position="284"/>
        <end position="310"/>
    </location>
</feature>
<evidence type="ECO:0000256" key="2">
    <source>
        <dbReference type="ARBA" id="ARBA00006613"/>
    </source>
</evidence>
<dbReference type="InterPro" id="IPR026739">
    <property type="entry name" value="AP_beta"/>
</dbReference>
<name>A0A9W8E2A3_9FUNG</name>
<dbReference type="GO" id="GO:0006886">
    <property type="term" value="P:intracellular protein transport"/>
    <property type="evidence" value="ECO:0007669"/>
    <property type="project" value="InterPro"/>
</dbReference>
<dbReference type="Gene3D" id="1.25.10.10">
    <property type="entry name" value="Leucine-rich Repeat Variant"/>
    <property type="match status" value="1"/>
</dbReference>
<comment type="similarity">
    <text evidence="2">Belongs to the adaptor complexes large subunit family.</text>
</comment>
<comment type="subcellular location">
    <subcellularLocation>
        <location evidence="1">Endomembrane system</location>
    </subcellularLocation>
</comment>
<dbReference type="Pfam" id="PF01602">
    <property type="entry name" value="Adaptin_N"/>
    <property type="match status" value="1"/>
</dbReference>
<proteinExistence type="inferred from homology"/>
<protein>
    <submittedName>
        <fullName evidence="8">AP-3 complex subunit beta</fullName>
    </submittedName>
</protein>
<dbReference type="GO" id="GO:0030117">
    <property type="term" value="C:membrane coat"/>
    <property type="evidence" value="ECO:0007669"/>
    <property type="project" value="InterPro"/>
</dbReference>
<keyword evidence="5" id="KW-0472">Membrane</keyword>